<reference evidence="2" key="1">
    <citation type="journal article" date="2015" name="Nature">
        <title>Complex archaea that bridge the gap between prokaryotes and eukaryotes.</title>
        <authorList>
            <person name="Spang A."/>
            <person name="Saw J.H."/>
            <person name="Jorgensen S.L."/>
            <person name="Zaremba-Niedzwiedzka K."/>
            <person name="Martijn J."/>
            <person name="Lind A.E."/>
            <person name="van Eijk R."/>
            <person name="Schleper C."/>
            <person name="Guy L."/>
            <person name="Ettema T.J."/>
        </authorList>
    </citation>
    <scope>NUCLEOTIDE SEQUENCE</scope>
</reference>
<organism evidence="2">
    <name type="scientific">marine sediment metagenome</name>
    <dbReference type="NCBI Taxonomy" id="412755"/>
    <lineage>
        <taxon>unclassified sequences</taxon>
        <taxon>metagenomes</taxon>
        <taxon>ecological metagenomes</taxon>
    </lineage>
</organism>
<dbReference type="AlphaFoldDB" id="A0A0F9DMJ2"/>
<dbReference type="EMBL" id="LAZR01028349">
    <property type="protein sequence ID" value="KKL62889.1"/>
    <property type="molecule type" value="Genomic_DNA"/>
</dbReference>
<name>A0A0F9DMJ2_9ZZZZ</name>
<sequence length="323" mass="37009">MKIGMFTANFMDRDLESVFKMMAEMGYETAELPAFTGNGHLDIDEVLTGNNAKKIKDLAKKYNLTISALSNHTEGQLVLGPHTKDTDVFFKGTPAEKIKFGMERMKRTAKAAAALEVPVVCGFIGCENFARWFPFPYPEGWDEMGNDFVERWGEILDTFEKEGVKFGHEPHPNEYVYNIETAIKSVELMGGRKEWGFNFDPANIVIMGIDPVIFIQELGDRIYHAHAKDGEAVEHNVRRSGLQATGKWGRIDRGFRFRIPGWGSVPWRRVLTEMRLVNYDYVLSYEHEDVVMSREDGMEKTIEYLRPLIIKGRYEGRGDKLFE</sequence>
<dbReference type="SUPFAM" id="SSF51658">
    <property type="entry name" value="Xylose isomerase-like"/>
    <property type="match status" value="1"/>
</dbReference>
<proteinExistence type="predicted"/>
<dbReference type="Pfam" id="PF01261">
    <property type="entry name" value="AP_endonuc_2"/>
    <property type="match status" value="1"/>
</dbReference>
<dbReference type="PANTHER" id="PTHR12110">
    <property type="entry name" value="HYDROXYPYRUVATE ISOMERASE"/>
    <property type="match status" value="1"/>
</dbReference>
<dbReference type="InterPro" id="IPR013022">
    <property type="entry name" value="Xyl_isomerase-like_TIM-brl"/>
</dbReference>
<protein>
    <recommendedName>
        <fullName evidence="1">Xylose isomerase-like TIM barrel domain-containing protein</fullName>
    </recommendedName>
</protein>
<dbReference type="InterPro" id="IPR036237">
    <property type="entry name" value="Xyl_isomerase-like_sf"/>
</dbReference>
<evidence type="ECO:0000313" key="2">
    <source>
        <dbReference type="EMBL" id="KKL62889.1"/>
    </source>
</evidence>
<feature type="domain" description="Xylose isomerase-like TIM barrel" evidence="1">
    <location>
        <begin position="20"/>
        <end position="307"/>
    </location>
</feature>
<evidence type="ECO:0000259" key="1">
    <source>
        <dbReference type="Pfam" id="PF01261"/>
    </source>
</evidence>
<gene>
    <name evidence="2" type="ORF">LCGC14_2180620</name>
</gene>
<comment type="caution">
    <text evidence="2">The sequence shown here is derived from an EMBL/GenBank/DDBJ whole genome shotgun (WGS) entry which is preliminary data.</text>
</comment>
<dbReference type="Gene3D" id="3.20.20.150">
    <property type="entry name" value="Divalent-metal-dependent TIM barrel enzymes"/>
    <property type="match status" value="1"/>
</dbReference>
<accession>A0A0F9DMJ2</accession>
<dbReference type="PANTHER" id="PTHR12110:SF21">
    <property type="entry name" value="XYLOSE ISOMERASE-LIKE TIM BARREL DOMAIN-CONTAINING PROTEIN"/>
    <property type="match status" value="1"/>
</dbReference>
<dbReference type="InterPro" id="IPR050312">
    <property type="entry name" value="IolE/XylAMocC-like"/>
</dbReference>